<gene>
    <name evidence="11" type="ORF">EIN_267350</name>
</gene>
<dbReference type="PANTHER" id="PTHR10830">
    <property type="entry name" value="DOLICHYL-DIPHOSPHOOLIGOSACCHARIDE--PROTEIN GLYCOSYLTRANSFERASE 48 KDA SUBUNIT"/>
    <property type="match status" value="1"/>
</dbReference>
<dbReference type="PANTHER" id="PTHR10830:SF0">
    <property type="entry name" value="DOLICHYL-DIPHOSPHOOLIGOSACCHARIDE--PROTEIN GLYCOSYLTRANSFERASE 48 KDA SUBUNIT"/>
    <property type="match status" value="1"/>
</dbReference>
<dbReference type="Pfam" id="PF03345">
    <property type="entry name" value="OST48_N"/>
    <property type="match status" value="1"/>
</dbReference>
<dbReference type="EMBL" id="KB206479">
    <property type="protein sequence ID" value="ELP91019.1"/>
    <property type="molecule type" value="Genomic_DNA"/>
</dbReference>
<comment type="subunit">
    <text evidence="8">Component of the oligosaccharyltransferase (OST) complex.</text>
</comment>
<reference evidence="11 12" key="1">
    <citation type="submission" date="2012-10" db="EMBL/GenBank/DDBJ databases">
        <authorList>
            <person name="Zafar N."/>
            <person name="Inman J."/>
            <person name="Hall N."/>
            <person name="Lorenzi H."/>
            <person name="Caler E."/>
        </authorList>
    </citation>
    <scope>NUCLEOTIDE SEQUENCE [LARGE SCALE GENOMIC DNA]</scope>
    <source>
        <strain evidence="11 12">IP1</strain>
    </source>
</reference>
<comment type="function">
    <text evidence="8">Subunit of the oligosaccharyl transferase (OST) complex that catalyzes the initial transfer of a defined glycan (Glc(3)Man(9)GlcNAc(2) in eukaryotes) from the lipid carrier dolichol-pyrophosphate to an asparagine residue within an Asn-X-Ser/Thr consensus motif in nascent polypeptide chains, the first step in protein N-glycosylation. N-glycosylation occurs cotranslationally and the complex associates with the Sec61 complex at the channel-forming translocon complex that mediates protein translocation across the endoplasmic reticulum (ER).</text>
</comment>
<dbReference type="InterPro" id="IPR005013">
    <property type="entry name" value="DDOST_48_kDa_subunit"/>
</dbReference>
<dbReference type="OrthoDB" id="29105at2759"/>
<keyword evidence="5 8" id="KW-0256">Endoplasmic reticulum</keyword>
<evidence type="ECO:0000259" key="9">
    <source>
        <dbReference type="Pfam" id="PF03345"/>
    </source>
</evidence>
<dbReference type="InterPro" id="IPR055457">
    <property type="entry name" value="OST48_N"/>
</dbReference>
<evidence type="ECO:0000256" key="3">
    <source>
        <dbReference type="ARBA" id="ARBA00008743"/>
    </source>
</evidence>
<dbReference type="AlphaFoldDB" id="A0A0A1U7W1"/>
<accession>A0A0A1U7W1</accession>
<protein>
    <recommendedName>
        <fullName evidence="8">Dolichyl-diphosphooligosaccharide--protein glycosyltransferase 48 kDa subunit</fullName>
        <shortName evidence="8">Oligosaccharyl transferase 48 kDa subunit</shortName>
    </recommendedName>
</protein>
<dbReference type="Proteomes" id="UP000014680">
    <property type="component" value="Unassembled WGS sequence"/>
</dbReference>
<dbReference type="UniPathway" id="UPA00378"/>
<dbReference type="OMA" id="AHDEYPR"/>
<keyword evidence="6 8" id="KW-1133">Transmembrane helix</keyword>
<sequence>MRAIFVVLTLLFLVKGKVLVIFDSANDKVEYSEFVTMVKELGEDIEIKEKTDLVELFEYDEPVYSTVLMLSPTFSFKSASISSFVKYVDAGGNLLVSLSGNYTEKYTDLLYSFDMESDVATSKVVDEIHTAKNGEDEMVFSNNVLSNPKVFPTKVNNVLFDGVALYLPESPMTSALLKGTETSTTSLHSTHIFAQKENITLVGALQARNNARVVVSGSTKLFSNKAFVNEYHTQNQKSVLDNKKFTKSVLEWVTQKSGVLVLKSFSWTKIDGVPAVSYDNQIVIGDTLKVQLEVEEKMNNKVTGYDAQDLQVEMKLLFPEASVYLTSQGEGKYEGIIKTPLKFGVYTLLFKYNKPLQTYLEKKVTIPLRTYRSTQRESAYTIKEAYPFFIAVATMIGSFVLFIPLYLIQAKSCKKTEKVE</sequence>
<dbReference type="KEGG" id="eiv:EIN_267350"/>
<evidence type="ECO:0000256" key="8">
    <source>
        <dbReference type="RuleBase" id="RU361142"/>
    </source>
</evidence>
<keyword evidence="12" id="KW-1185">Reference proteome</keyword>
<dbReference type="InterPro" id="IPR055459">
    <property type="entry name" value="OST48_MD"/>
</dbReference>
<evidence type="ECO:0000256" key="1">
    <source>
        <dbReference type="ARBA" id="ARBA00004479"/>
    </source>
</evidence>
<dbReference type="RefSeq" id="XP_004257790.1">
    <property type="nucleotide sequence ID" value="XM_004257742.1"/>
</dbReference>
<keyword evidence="11" id="KW-0808">Transferase</keyword>
<dbReference type="GO" id="GO:0018279">
    <property type="term" value="P:protein N-linked glycosylation via asparagine"/>
    <property type="evidence" value="ECO:0007669"/>
    <property type="project" value="UniProtKB-UniRule"/>
</dbReference>
<dbReference type="GO" id="GO:0016757">
    <property type="term" value="F:glycosyltransferase activity"/>
    <property type="evidence" value="ECO:0007669"/>
    <property type="project" value="UniProtKB-KW"/>
</dbReference>
<evidence type="ECO:0000256" key="7">
    <source>
        <dbReference type="ARBA" id="ARBA00023136"/>
    </source>
</evidence>
<evidence type="ECO:0000259" key="10">
    <source>
        <dbReference type="Pfam" id="PF23358"/>
    </source>
</evidence>
<evidence type="ECO:0000313" key="12">
    <source>
        <dbReference type="Proteomes" id="UP000014680"/>
    </source>
</evidence>
<evidence type="ECO:0000256" key="5">
    <source>
        <dbReference type="ARBA" id="ARBA00022824"/>
    </source>
</evidence>
<proteinExistence type="inferred from homology"/>
<name>A0A0A1U7W1_ENTIV</name>
<dbReference type="GeneID" id="14890009"/>
<feature type="transmembrane region" description="Helical" evidence="8">
    <location>
        <begin position="385"/>
        <end position="408"/>
    </location>
</feature>
<feature type="domain" description="OST48 middle" evidence="10">
    <location>
        <begin position="279"/>
        <end position="409"/>
    </location>
</feature>
<comment type="subcellular location">
    <subcellularLocation>
        <location evidence="8">Endoplasmic reticulum membrane</location>
        <topology evidence="8">Single-pass type I membrane protein</topology>
    </subcellularLocation>
    <subcellularLocation>
        <location evidence="1">Membrane</location>
        <topology evidence="1">Single-pass type I membrane protein</topology>
    </subcellularLocation>
</comment>
<feature type="domain" description="OST48 N-terminal" evidence="9">
    <location>
        <begin position="17"/>
        <end position="253"/>
    </location>
</feature>
<keyword evidence="4 8" id="KW-0812">Transmembrane</keyword>
<keyword evidence="7 8" id="KW-0472">Membrane</keyword>
<evidence type="ECO:0000256" key="4">
    <source>
        <dbReference type="ARBA" id="ARBA00022692"/>
    </source>
</evidence>
<comment type="pathway">
    <text evidence="2 8">Protein modification; protein glycosylation.</text>
</comment>
<evidence type="ECO:0000313" key="11">
    <source>
        <dbReference type="EMBL" id="ELP91019.1"/>
    </source>
</evidence>
<evidence type="ECO:0000256" key="2">
    <source>
        <dbReference type="ARBA" id="ARBA00004922"/>
    </source>
</evidence>
<comment type="similarity">
    <text evidence="3 8">Belongs to the DDOST 48 kDa subunit family.</text>
</comment>
<keyword evidence="11" id="KW-0328">Glycosyltransferase</keyword>
<organism evidence="11 12">
    <name type="scientific">Entamoeba invadens IP1</name>
    <dbReference type="NCBI Taxonomy" id="370355"/>
    <lineage>
        <taxon>Eukaryota</taxon>
        <taxon>Amoebozoa</taxon>
        <taxon>Evosea</taxon>
        <taxon>Archamoebae</taxon>
        <taxon>Mastigamoebida</taxon>
        <taxon>Entamoebidae</taxon>
        <taxon>Entamoeba</taxon>
    </lineage>
</organism>
<dbReference type="Pfam" id="PF23358">
    <property type="entry name" value="OST48_MD"/>
    <property type="match status" value="1"/>
</dbReference>
<keyword evidence="8" id="KW-0732">Signal</keyword>
<feature type="signal peptide" evidence="8">
    <location>
        <begin position="1"/>
        <end position="16"/>
    </location>
</feature>
<evidence type="ECO:0000256" key="6">
    <source>
        <dbReference type="ARBA" id="ARBA00022989"/>
    </source>
</evidence>
<feature type="chain" id="PRO_5005108701" description="Dolichyl-diphosphooligosaccharide--protein glycosyltransferase 48 kDa subunit" evidence="8">
    <location>
        <begin position="17"/>
        <end position="420"/>
    </location>
</feature>
<dbReference type="GO" id="GO:0008250">
    <property type="term" value="C:oligosaccharyltransferase complex"/>
    <property type="evidence" value="ECO:0007669"/>
    <property type="project" value="TreeGrafter"/>
</dbReference>
<dbReference type="VEuPathDB" id="AmoebaDB:EIN_267350"/>